<dbReference type="Pfam" id="PF25601">
    <property type="entry name" value="AAA_lid_14"/>
    <property type="match status" value="1"/>
</dbReference>
<protein>
    <submittedName>
        <fullName evidence="6">Transcriptional regulator</fullName>
    </submittedName>
</protein>
<dbReference type="InterPro" id="IPR027417">
    <property type="entry name" value="P-loop_NTPase"/>
</dbReference>
<dbReference type="PRINTS" id="PR01590">
    <property type="entry name" value="HTHFIS"/>
</dbReference>
<dbReference type="SUPFAM" id="SSF52540">
    <property type="entry name" value="P-loop containing nucleoside triphosphate hydrolases"/>
    <property type="match status" value="1"/>
</dbReference>
<dbReference type="InterPro" id="IPR009057">
    <property type="entry name" value="Homeodomain-like_sf"/>
</dbReference>
<feature type="domain" description="Sigma-54 factor interaction" evidence="5">
    <location>
        <begin position="315"/>
        <end position="517"/>
    </location>
</feature>
<evidence type="ECO:0000313" key="6">
    <source>
        <dbReference type="EMBL" id="RVT57430.1"/>
    </source>
</evidence>
<dbReference type="SUPFAM" id="SSF159800">
    <property type="entry name" value="PrpR receptor domain-like"/>
    <property type="match status" value="1"/>
</dbReference>
<dbReference type="GO" id="GO:0006355">
    <property type="term" value="P:regulation of DNA-templated transcription"/>
    <property type="evidence" value="ECO:0007669"/>
    <property type="project" value="InterPro"/>
</dbReference>
<gene>
    <name evidence="6" type="ORF">EM808_24725</name>
</gene>
<dbReference type="InterPro" id="IPR058031">
    <property type="entry name" value="AAA_lid_NorR"/>
</dbReference>
<evidence type="ECO:0000313" key="7">
    <source>
        <dbReference type="Proteomes" id="UP000288024"/>
    </source>
</evidence>
<organism evidence="6 7">
    <name type="scientific">Niallia taxi</name>
    <dbReference type="NCBI Taxonomy" id="2499688"/>
    <lineage>
        <taxon>Bacteria</taxon>
        <taxon>Bacillati</taxon>
        <taxon>Bacillota</taxon>
        <taxon>Bacilli</taxon>
        <taxon>Bacillales</taxon>
        <taxon>Bacillaceae</taxon>
        <taxon>Niallia</taxon>
    </lineage>
</organism>
<accession>A0A3S2WZC5</accession>
<evidence type="ECO:0000256" key="4">
    <source>
        <dbReference type="ARBA" id="ARBA00023163"/>
    </source>
</evidence>
<keyword evidence="4" id="KW-0804">Transcription</keyword>
<keyword evidence="3" id="KW-0805">Transcription regulation</keyword>
<dbReference type="GO" id="GO:0043565">
    <property type="term" value="F:sequence-specific DNA binding"/>
    <property type="evidence" value="ECO:0007669"/>
    <property type="project" value="InterPro"/>
</dbReference>
<dbReference type="Pfam" id="PF02954">
    <property type="entry name" value="HTH_8"/>
    <property type="match status" value="1"/>
</dbReference>
<dbReference type="GO" id="GO:0005524">
    <property type="term" value="F:ATP binding"/>
    <property type="evidence" value="ECO:0007669"/>
    <property type="project" value="UniProtKB-KW"/>
</dbReference>
<dbReference type="Pfam" id="PF14532">
    <property type="entry name" value="Sigma54_activ_2"/>
    <property type="match status" value="1"/>
</dbReference>
<dbReference type="Pfam" id="PF06506">
    <property type="entry name" value="PrpR_N"/>
    <property type="match status" value="1"/>
</dbReference>
<reference evidence="6 7" key="1">
    <citation type="submission" date="2019-01" db="EMBL/GenBank/DDBJ databases">
        <title>Bacillus sp. M5HDSG1-1, whole genome shotgun sequence.</title>
        <authorList>
            <person name="Tuo L."/>
        </authorList>
    </citation>
    <scope>NUCLEOTIDE SEQUENCE [LARGE SCALE GENOMIC DNA]</scope>
    <source>
        <strain evidence="6 7">M5HDSG1-1</strain>
    </source>
</reference>
<comment type="caution">
    <text evidence="6">The sequence shown here is derived from an EMBL/GenBank/DDBJ whole genome shotgun (WGS) entry which is preliminary data.</text>
</comment>
<dbReference type="Gene3D" id="3.40.50.2300">
    <property type="match status" value="1"/>
</dbReference>
<keyword evidence="2" id="KW-0067">ATP-binding</keyword>
<dbReference type="Gene3D" id="1.10.8.60">
    <property type="match status" value="1"/>
</dbReference>
<dbReference type="InterPro" id="IPR002197">
    <property type="entry name" value="HTH_Fis"/>
</dbReference>
<name>A0A3S2WZC5_9BACI</name>
<keyword evidence="1" id="KW-0547">Nucleotide-binding</keyword>
<sequence length="589" mass="66686">MVCLNMQQKVNGMKVLAIAPYEGLKELITQLAKKEKLDITTEIGDLNQGLSLAKAAKKQGFDIIISRGGTAELIQRELSIPVVEIEVSGYDMLRVLTLVKKYPGKTAIVGFEQIAEGAAAVCEILNISMSSYKVKQEQDISAILENLKSNGYQNIIGDAVTIKMAQSAGLNGILLTSGKESVMKAFRNAEKVYGFYQKIKETYSLPYQLIEQSDLGIAVYDADKTRIYSNSLFNEQVTPNMQEQLQELLGSQVGEKHVYLLSDAEAHWKVLQEQLNRNDEQITVFKLERLAVNEKNQAGVLTSIGDEKRNNGLTFLSKNEKVQKIFTFIQNSKQVNSCIWINGEKGTGKEYIASYIHASNMHLNSSYLITFDCELMTKETWLDWLSRLDNGKKTVFIKNIEYLTIELQRVLYRFVKEHKEECFFIISCSQNIFAKIQTGEFLESLHQLLSDVSFVLPPLRERKEDIEGMASVFINEQNLRYGKQVVGLRQEAKEYLEQGNWPGNINQLKQTINNGVLFSNGYYLEIEDVAEVMQGEPAGVTSDLTLTGTLDEIEKSIIQKVWLEEGKNQTKTAERLGINRTTLWRKLKE</sequence>
<dbReference type="InterPro" id="IPR002078">
    <property type="entry name" value="Sigma_54_int"/>
</dbReference>
<evidence type="ECO:0000256" key="1">
    <source>
        <dbReference type="ARBA" id="ARBA00022741"/>
    </source>
</evidence>
<evidence type="ECO:0000259" key="5">
    <source>
        <dbReference type="PROSITE" id="PS50045"/>
    </source>
</evidence>
<dbReference type="Proteomes" id="UP000288024">
    <property type="component" value="Unassembled WGS sequence"/>
</dbReference>
<keyword evidence="7" id="KW-1185">Reference proteome</keyword>
<evidence type="ECO:0000256" key="2">
    <source>
        <dbReference type="ARBA" id="ARBA00022840"/>
    </source>
</evidence>
<dbReference type="Gene3D" id="3.40.50.10660">
    <property type="entry name" value="PrpR receptor domain-like"/>
    <property type="match status" value="1"/>
</dbReference>
<dbReference type="SUPFAM" id="SSF46689">
    <property type="entry name" value="Homeodomain-like"/>
    <property type="match status" value="1"/>
</dbReference>
<dbReference type="InterPro" id="IPR010524">
    <property type="entry name" value="Sig_transdc_resp-reg_PrpR_N"/>
</dbReference>
<dbReference type="GO" id="GO:0000156">
    <property type="term" value="F:phosphorelay response regulator activity"/>
    <property type="evidence" value="ECO:0007669"/>
    <property type="project" value="InterPro"/>
</dbReference>
<evidence type="ECO:0000256" key="3">
    <source>
        <dbReference type="ARBA" id="ARBA00023015"/>
    </source>
</evidence>
<dbReference type="EMBL" id="RZTZ01000017">
    <property type="protein sequence ID" value="RVT57430.1"/>
    <property type="molecule type" value="Genomic_DNA"/>
</dbReference>
<dbReference type="Gene3D" id="1.10.10.60">
    <property type="entry name" value="Homeodomain-like"/>
    <property type="match status" value="1"/>
</dbReference>
<dbReference type="AlphaFoldDB" id="A0A3S2WZC5"/>
<proteinExistence type="predicted"/>
<dbReference type="PANTHER" id="PTHR32071">
    <property type="entry name" value="TRANSCRIPTIONAL REGULATORY PROTEIN"/>
    <property type="match status" value="1"/>
</dbReference>
<dbReference type="PROSITE" id="PS50045">
    <property type="entry name" value="SIGMA54_INTERACT_4"/>
    <property type="match status" value="1"/>
</dbReference>
<dbReference type="Gene3D" id="3.40.50.300">
    <property type="entry name" value="P-loop containing nucleotide triphosphate hydrolases"/>
    <property type="match status" value="1"/>
</dbReference>